<proteinExistence type="predicted"/>
<dbReference type="AlphaFoldDB" id="A0A2P6QB07"/>
<protein>
    <submittedName>
        <fullName evidence="1">Uncharacterized protein</fullName>
    </submittedName>
</protein>
<keyword evidence="2" id="KW-1185">Reference proteome</keyword>
<accession>A0A2P6QB07</accession>
<evidence type="ECO:0000313" key="1">
    <source>
        <dbReference type="EMBL" id="PRQ31343.1"/>
    </source>
</evidence>
<gene>
    <name evidence="1" type="ORF">RchiOBHm_Chr5g0034431</name>
</gene>
<dbReference type="Gramene" id="PRQ31343">
    <property type="protein sequence ID" value="PRQ31343"/>
    <property type="gene ID" value="RchiOBHm_Chr5g0034431"/>
</dbReference>
<comment type="caution">
    <text evidence="1">The sequence shown here is derived from an EMBL/GenBank/DDBJ whole genome shotgun (WGS) entry which is preliminary data.</text>
</comment>
<sequence>MKFRIESLRPKTQFNLLHKLIQGEGLAIGKWDEAIGTCLLFKEEVVPVVHEEKGPSEANSFAGKCIVDQNQSSSKQNHLAALIGFLNSDWHQILTLILHLHRLSK</sequence>
<organism evidence="1 2">
    <name type="scientific">Rosa chinensis</name>
    <name type="common">China rose</name>
    <dbReference type="NCBI Taxonomy" id="74649"/>
    <lineage>
        <taxon>Eukaryota</taxon>
        <taxon>Viridiplantae</taxon>
        <taxon>Streptophyta</taxon>
        <taxon>Embryophyta</taxon>
        <taxon>Tracheophyta</taxon>
        <taxon>Spermatophyta</taxon>
        <taxon>Magnoliopsida</taxon>
        <taxon>eudicotyledons</taxon>
        <taxon>Gunneridae</taxon>
        <taxon>Pentapetalae</taxon>
        <taxon>rosids</taxon>
        <taxon>fabids</taxon>
        <taxon>Rosales</taxon>
        <taxon>Rosaceae</taxon>
        <taxon>Rosoideae</taxon>
        <taxon>Rosoideae incertae sedis</taxon>
        <taxon>Rosa</taxon>
    </lineage>
</organism>
<evidence type="ECO:0000313" key="2">
    <source>
        <dbReference type="Proteomes" id="UP000238479"/>
    </source>
</evidence>
<dbReference type="EMBL" id="PDCK01000043">
    <property type="protein sequence ID" value="PRQ31343.1"/>
    <property type="molecule type" value="Genomic_DNA"/>
</dbReference>
<reference evidence="1 2" key="1">
    <citation type="journal article" date="2018" name="Nat. Genet.">
        <title>The Rosa genome provides new insights in the design of modern roses.</title>
        <authorList>
            <person name="Bendahmane M."/>
        </authorList>
    </citation>
    <scope>NUCLEOTIDE SEQUENCE [LARGE SCALE GENOMIC DNA]</scope>
    <source>
        <strain evidence="2">cv. Old Blush</strain>
    </source>
</reference>
<dbReference type="Proteomes" id="UP000238479">
    <property type="component" value="Chromosome 5"/>
</dbReference>
<name>A0A2P6QB07_ROSCH</name>